<dbReference type="InterPro" id="IPR025528">
    <property type="entry name" value="BrnA_antitoxin"/>
</dbReference>
<name>A0ABV2IXV9_9HYPH</name>
<dbReference type="EMBL" id="JBEPMB010000001">
    <property type="protein sequence ID" value="MET3613335.1"/>
    <property type="molecule type" value="Genomic_DNA"/>
</dbReference>
<dbReference type="RefSeq" id="WP_354555813.1">
    <property type="nucleotide sequence ID" value="NZ_JBEPMB010000001.1"/>
</dbReference>
<comment type="caution">
    <text evidence="1">The sequence shown here is derived from an EMBL/GenBank/DDBJ whole genome shotgun (WGS) entry which is preliminary data.</text>
</comment>
<accession>A0ABV2IXV9</accession>
<dbReference type="Pfam" id="PF14384">
    <property type="entry name" value="BrnA_antitoxin"/>
    <property type="match status" value="1"/>
</dbReference>
<evidence type="ECO:0000313" key="2">
    <source>
        <dbReference type="Proteomes" id="UP001549047"/>
    </source>
</evidence>
<evidence type="ECO:0000313" key="1">
    <source>
        <dbReference type="EMBL" id="MET3613335.1"/>
    </source>
</evidence>
<gene>
    <name evidence="1" type="ORF">ABID16_001640</name>
</gene>
<reference evidence="1 2" key="1">
    <citation type="submission" date="2024-06" db="EMBL/GenBank/DDBJ databases">
        <title>Genomic Encyclopedia of Type Strains, Phase IV (KMG-IV): sequencing the most valuable type-strain genomes for metagenomic binning, comparative biology and taxonomic classification.</title>
        <authorList>
            <person name="Goeker M."/>
        </authorList>
    </citation>
    <scope>NUCLEOTIDE SEQUENCE [LARGE SCALE GENOMIC DNA]</scope>
    <source>
        <strain evidence="1 2">DSM 29780</strain>
    </source>
</reference>
<organism evidence="1 2">
    <name type="scientific">Rhizobium aquaticum</name>
    <dbReference type="NCBI Taxonomy" id="1549636"/>
    <lineage>
        <taxon>Bacteria</taxon>
        <taxon>Pseudomonadati</taxon>
        <taxon>Pseudomonadota</taxon>
        <taxon>Alphaproteobacteria</taxon>
        <taxon>Hyphomicrobiales</taxon>
        <taxon>Rhizobiaceae</taxon>
        <taxon>Rhizobium/Agrobacterium group</taxon>
        <taxon>Rhizobium</taxon>
    </lineage>
</organism>
<sequence>MNANEMTRVVLIEGKAYQRHADGALTPLADLTDDAGLDGLSAADIEAQAHADPDAAPMSDEAWLKARLDKPEKMPVGLKLDRDVVEWFKAQGGRGYQTRINAVLRRYMEANRKAS</sequence>
<keyword evidence="2" id="KW-1185">Reference proteome</keyword>
<protein>
    <submittedName>
        <fullName evidence="1">Uncharacterized protein (DUF4415 family)</fullName>
    </submittedName>
</protein>
<proteinExistence type="predicted"/>
<dbReference type="Proteomes" id="UP001549047">
    <property type="component" value="Unassembled WGS sequence"/>
</dbReference>